<dbReference type="CDD" id="cd24068">
    <property type="entry name" value="ASKHA_NBD_ROK_FnNanK-like"/>
    <property type="match status" value="1"/>
</dbReference>
<dbReference type="InterPro" id="IPR000600">
    <property type="entry name" value="ROK"/>
</dbReference>
<dbReference type="Proteomes" id="UP000681035">
    <property type="component" value="Chromosome"/>
</dbReference>
<dbReference type="SUPFAM" id="SSF53067">
    <property type="entry name" value="Actin-like ATPase domain"/>
    <property type="match status" value="1"/>
</dbReference>
<comment type="similarity">
    <text evidence="1">Belongs to the ROK (NagC/XylR) family.</text>
</comment>
<accession>A0A810PXG5</accession>
<dbReference type="PROSITE" id="PS01125">
    <property type="entry name" value="ROK"/>
    <property type="match status" value="1"/>
</dbReference>
<dbReference type="PANTHER" id="PTHR18964">
    <property type="entry name" value="ROK (REPRESSOR, ORF, KINASE) FAMILY"/>
    <property type="match status" value="1"/>
</dbReference>
<gene>
    <name evidence="2" type="primary">glcK_1</name>
    <name evidence="2" type="ORF">MM50RIKEN_06010</name>
</gene>
<dbReference type="PANTHER" id="PTHR18964:SF149">
    <property type="entry name" value="BIFUNCTIONAL UDP-N-ACETYLGLUCOSAMINE 2-EPIMERASE_N-ACETYLMANNOSAMINE KINASE"/>
    <property type="match status" value="1"/>
</dbReference>
<dbReference type="Pfam" id="PF00480">
    <property type="entry name" value="ROK"/>
    <property type="match status" value="1"/>
</dbReference>
<dbReference type="InterPro" id="IPR049874">
    <property type="entry name" value="ROK_cs"/>
</dbReference>
<organism evidence="2 3">
    <name type="scientific">Vescimonas coprocola</name>
    <dbReference type="NCBI Taxonomy" id="2714355"/>
    <lineage>
        <taxon>Bacteria</taxon>
        <taxon>Bacillati</taxon>
        <taxon>Bacillota</taxon>
        <taxon>Clostridia</taxon>
        <taxon>Eubacteriales</taxon>
        <taxon>Oscillospiraceae</taxon>
        <taxon>Vescimonas</taxon>
    </lineage>
</organism>
<reference evidence="2" key="1">
    <citation type="submission" date="2020-09" db="EMBL/GenBank/DDBJ databases">
        <title>New species isolated from human feces.</title>
        <authorList>
            <person name="Kitahara M."/>
            <person name="Shigeno Y."/>
            <person name="Shime M."/>
            <person name="Matsumoto Y."/>
            <person name="Nakamura S."/>
            <person name="Motooka D."/>
            <person name="Fukuoka S."/>
            <person name="Nishikawa H."/>
            <person name="Benno Y."/>
        </authorList>
    </citation>
    <scope>NUCLEOTIDE SEQUENCE</scope>
    <source>
        <strain evidence="2">MM50</strain>
    </source>
</reference>
<dbReference type="RefSeq" id="WP_213541691.1">
    <property type="nucleotide sequence ID" value="NZ_AP023418.1"/>
</dbReference>
<proteinExistence type="inferred from homology"/>
<keyword evidence="3" id="KW-1185">Reference proteome</keyword>
<dbReference type="AlphaFoldDB" id="A0A810PXG5"/>
<dbReference type="EMBL" id="AP023418">
    <property type="protein sequence ID" value="BCK80838.1"/>
    <property type="molecule type" value="Genomic_DNA"/>
</dbReference>
<evidence type="ECO:0000256" key="1">
    <source>
        <dbReference type="ARBA" id="ARBA00006479"/>
    </source>
</evidence>
<evidence type="ECO:0000313" key="2">
    <source>
        <dbReference type="EMBL" id="BCK80838.1"/>
    </source>
</evidence>
<dbReference type="KEGG" id="vcop:MM50RIKEN_06010"/>
<name>A0A810PXG5_9FIRM</name>
<dbReference type="InterPro" id="IPR043129">
    <property type="entry name" value="ATPase_NBD"/>
</dbReference>
<dbReference type="Gene3D" id="3.30.420.40">
    <property type="match status" value="2"/>
</dbReference>
<sequence length="321" mass="34207">MNYIGIDIGGTNLKAGLVNDEGSILAMEKRKIAEISDQKALVEALVALTQSLTERGGLTPEQIRSVGVGVPGAVEIHSGAVLYTCNLPLRNVPLRKLFHRYLPYPLYVENDANCAALAEYYAGAGKGSKRFVTITLGTGVGAGILHNGQIYHGANGMAGEVGHMSIVYHGEPCPCGRRGCWERYASASALKRLTARAMEEHPGSILCRVVAENNGKVSGQSAFIAAREGDPVGQSVCDEYIGYLAAGVTNVVNIFQPDTLAIGGGVSNESDEQLLLPLRRLVEQESIPCNRDKRTRIVKAQLGNNAGIIGAALLGKRKLRK</sequence>
<protein>
    <submittedName>
        <fullName evidence="2">Glucokinase</fullName>
    </submittedName>
</protein>
<evidence type="ECO:0000313" key="3">
    <source>
        <dbReference type="Proteomes" id="UP000681035"/>
    </source>
</evidence>